<comment type="caution">
    <text evidence="2">The sequence shown here is derived from an EMBL/GenBank/DDBJ whole genome shotgun (WGS) entry which is preliminary data.</text>
</comment>
<dbReference type="GO" id="GO:0046872">
    <property type="term" value="F:metal ion binding"/>
    <property type="evidence" value="ECO:0007669"/>
    <property type="project" value="UniProtKB-KW"/>
</dbReference>
<keyword evidence="2" id="KW-0378">Hydrolase</keyword>
<feature type="binding site" evidence="1">
    <location>
        <position position="257"/>
    </location>
    <ligand>
        <name>Mg(2+)</name>
        <dbReference type="ChEBI" id="CHEBI:18420"/>
        <label>1</label>
    </ligand>
</feature>
<protein>
    <submittedName>
        <fullName evidence="2">ADP-ribosylglycohydrolase</fullName>
    </submittedName>
</protein>
<feature type="binding site" evidence="1">
    <location>
        <position position="49"/>
    </location>
    <ligand>
        <name>Mg(2+)</name>
        <dbReference type="ChEBI" id="CHEBI:18420"/>
        <label>1</label>
    </ligand>
</feature>
<evidence type="ECO:0000256" key="1">
    <source>
        <dbReference type="PIRSR" id="PIRSR605502-1"/>
    </source>
</evidence>
<dbReference type="InterPro" id="IPR050792">
    <property type="entry name" value="ADP-ribosylglycohydrolase"/>
</dbReference>
<organism evidence="2 3">
    <name type="scientific">Actinoplanes lobatus</name>
    <dbReference type="NCBI Taxonomy" id="113568"/>
    <lineage>
        <taxon>Bacteria</taxon>
        <taxon>Bacillati</taxon>
        <taxon>Actinomycetota</taxon>
        <taxon>Actinomycetes</taxon>
        <taxon>Micromonosporales</taxon>
        <taxon>Micromonosporaceae</taxon>
        <taxon>Actinoplanes</taxon>
    </lineage>
</organism>
<feature type="binding site" evidence="1">
    <location>
        <position position="50"/>
    </location>
    <ligand>
        <name>Mg(2+)</name>
        <dbReference type="ChEBI" id="CHEBI:18420"/>
        <label>1</label>
    </ligand>
</feature>
<name>A0A7W7HIL2_9ACTN</name>
<evidence type="ECO:0000313" key="3">
    <source>
        <dbReference type="Proteomes" id="UP000590511"/>
    </source>
</evidence>
<dbReference type="Proteomes" id="UP000590511">
    <property type="component" value="Unassembled WGS sequence"/>
</dbReference>
<sequence length="299" mass="31089">MANRTAAVASMRGLTLGDAFGETWFFRPAETLETALVERRLKDGPWLWTDDTAMALSLLRILDRHGRVDQDALAAEFAGAYAADPYRCYGASMHDVLRAIGDGEPWPVVTRRQFDGMGSWGNGAAMRVAPLGAWFAGDLDTVVAEAVRSAEVTHAHPEATAGAVAVAVAAALSVRGVPGGELIEAVAARVPDGEVASRLRRATRFALSADPRHVAGMVGCGSLISAADTVPYAIWCAAANLDDVTEALWATALAGGDVDTTCAIVGGIVAARTGLAGVPEAWLAACEPLPSPLVMNPGQ</sequence>
<dbReference type="Gene3D" id="1.10.4080.10">
    <property type="entry name" value="ADP-ribosylation/Crystallin J1"/>
    <property type="match status" value="1"/>
</dbReference>
<dbReference type="AlphaFoldDB" id="A0A7W7HIL2"/>
<dbReference type="InterPro" id="IPR005502">
    <property type="entry name" value="Ribosyl_crysJ1"/>
</dbReference>
<feature type="binding site" evidence="1">
    <location>
        <position position="260"/>
    </location>
    <ligand>
        <name>Mg(2+)</name>
        <dbReference type="ChEBI" id="CHEBI:18420"/>
        <label>1</label>
    </ligand>
</feature>
<dbReference type="Pfam" id="PF03747">
    <property type="entry name" value="ADP_ribosyl_GH"/>
    <property type="match status" value="1"/>
</dbReference>
<dbReference type="EMBL" id="JACHNC010000001">
    <property type="protein sequence ID" value="MBB4751182.1"/>
    <property type="molecule type" value="Genomic_DNA"/>
</dbReference>
<keyword evidence="1" id="KW-0479">Metal-binding</keyword>
<dbReference type="SUPFAM" id="SSF101478">
    <property type="entry name" value="ADP-ribosylglycohydrolase"/>
    <property type="match status" value="1"/>
</dbReference>
<comment type="cofactor">
    <cofactor evidence="1">
        <name>Mg(2+)</name>
        <dbReference type="ChEBI" id="CHEBI:18420"/>
    </cofactor>
    <text evidence="1">Binds 2 magnesium ions per subunit.</text>
</comment>
<proteinExistence type="predicted"/>
<keyword evidence="1" id="KW-0460">Magnesium</keyword>
<dbReference type="PANTHER" id="PTHR16222:SF12">
    <property type="entry name" value="ADP-RIBOSYLGLYCOHYDROLASE-RELATED"/>
    <property type="match status" value="1"/>
</dbReference>
<evidence type="ECO:0000313" key="2">
    <source>
        <dbReference type="EMBL" id="MBB4751182.1"/>
    </source>
</evidence>
<dbReference type="PANTHER" id="PTHR16222">
    <property type="entry name" value="ADP-RIBOSYLGLYCOHYDROLASE"/>
    <property type="match status" value="1"/>
</dbReference>
<reference evidence="2 3" key="1">
    <citation type="submission" date="2020-08" db="EMBL/GenBank/DDBJ databases">
        <title>Sequencing the genomes of 1000 actinobacteria strains.</title>
        <authorList>
            <person name="Klenk H.-P."/>
        </authorList>
    </citation>
    <scope>NUCLEOTIDE SEQUENCE [LARGE SCALE GENOMIC DNA]</scope>
    <source>
        <strain evidence="2 3">DSM 43150</strain>
    </source>
</reference>
<feature type="binding site" evidence="1">
    <location>
        <position position="259"/>
    </location>
    <ligand>
        <name>Mg(2+)</name>
        <dbReference type="ChEBI" id="CHEBI:18420"/>
        <label>1</label>
    </ligand>
</feature>
<feature type="binding site" evidence="1">
    <location>
        <position position="51"/>
    </location>
    <ligand>
        <name>Mg(2+)</name>
        <dbReference type="ChEBI" id="CHEBI:18420"/>
        <label>1</label>
    </ligand>
</feature>
<accession>A0A7W7HIL2</accession>
<gene>
    <name evidence="2" type="ORF">BJ964_005343</name>
</gene>
<dbReference type="InterPro" id="IPR036705">
    <property type="entry name" value="Ribosyl_crysJ1_sf"/>
</dbReference>
<dbReference type="GO" id="GO:0016787">
    <property type="term" value="F:hydrolase activity"/>
    <property type="evidence" value="ECO:0007669"/>
    <property type="project" value="UniProtKB-KW"/>
</dbReference>